<dbReference type="SFLD" id="SFLDG01017">
    <property type="entry name" value="Polyprenyl_Transferase_Like"/>
    <property type="match status" value="1"/>
</dbReference>
<dbReference type="CDD" id="cd00685">
    <property type="entry name" value="Trans_IPPS_HT"/>
    <property type="match status" value="1"/>
</dbReference>
<evidence type="ECO:0000256" key="7">
    <source>
        <dbReference type="ARBA" id="ARBA00022842"/>
    </source>
</evidence>
<evidence type="ECO:0000256" key="5">
    <source>
        <dbReference type="ARBA" id="ARBA00022679"/>
    </source>
</evidence>
<evidence type="ECO:0000256" key="10">
    <source>
        <dbReference type="ARBA" id="ARBA00032873"/>
    </source>
</evidence>
<evidence type="ECO:0000313" key="14">
    <source>
        <dbReference type="Proteomes" id="UP000286773"/>
    </source>
</evidence>
<organism evidence="13 14">
    <name type="scientific">Vagococcus acidifermentans</name>
    <dbReference type="NCBI Taxonomy" id="564710"/>
    <lineage>
        <taxon>Bacteria</taxon>
        <taxon>Bacillati</taxon>
        <taxon>Bacillota</taxon>
        <taxon>Bacilli</taxon>
        <taxon>Lactobacillales</taxon>
        <taxon>Enterococcaceae</taxon>
        <taxon>Vagococcus</taxon>
    </lineage>
</organism>
<accession>A0A430AWM8</accession>
<reference evidence="13 14" key="1">
    <citation type="submission" date="2017-05" db="EMBL/GenBank/DDBJ databases">
        <title>Vagococcus spp. assemblies.</title>
        <authorList>
            <person name="Gulvik C.A."/>
        </authorList>
    </citation>
    <scope>NUCLEOTIDE SEQUENCE [LARGE SCALE GENOMIC DNA]</scope>
    <source>
        <strain evidence="13 14">LMG 24798</strain>
    </source>
</reference>
<dbReference type="PROSITE" id="PS00723">
    <property type="entry name" value="POLYPRENYL_SYNTHASE_1"/>
    <property type="match status" value="1"/>
</dbReference>
<dbReference type="PANTHER" id="PTHR43281">
    <property type="entry name" value="FARNESYL DIPHOSPHATE SYNTHASE"/>
    <property type="match status" value="1"/>
</dbReference>
<dbReference type="GO" id="GO:0004337">
    <property type="term" value="F:(2E,6E)-farnesyl diphosphate synthase activity"/>
    <property type="evidence" value="ECO:0007669"/>
    <property type="project" value="UniProtKB-EC"/>
</dbReference>
<dbReference type="PANTHER" id="PTHR43281:SF1">
    <property type="entry name" value="FARNESYL DIPHOSPHATE SYNTHASE"/>
    <property type="match status" value="1"/>
</dbReference>
<evidence type="ECO:0000256" key="2">
    <source>
        <dbReference type="ARBA" id="ARBA00006706"/>
    </source>
</evidence>
<dbReference type="InterPro" id="IPR008949">
    <property type="entry name" value="Isoprenoid_synthase_dom_sf"/>
</dbReference>
<name>A0A430AWM8_9ENTE</name>
<dbReference type="Pfam" id="PF00348">
    <property type="entry name" value="polyprenyl_synt"/>
    <property type="match status" value="1"/>
</dbReference>
<evidence type="ECO:0000256" key="11">
    <source>
        <dbReference type="ARBA" id="ARBA00049399"/>
    </source>
</evidence>
<evidence type="ECO:0000256" key="9">
    <source>
        <dbReference type="ARBA" id="ARBA00032380"/>
    </source>
</evidence>
<comment type="caution">
    <text evidence="13">The sequence shown here is derived from an EMBL/GenBank/DDBJ whole genome shotgun (WGS) entry which is preliminary data.</text>
</comment>
<keyword evidence="5 12" id="KW-0808">Transferase</keyword>
<evidence type="ECO:0000256" key="4">
    <source>
        <dbReference type="ARBA" id="ARBA00015100"/>
    </source>
</evidence>
<dbReference type="AlphaFoldDB" id="A0A430AWM8"/>
<dbReference type="GO" id="GO:0046872">
    <property type="term" value="F:metal ion binding"/>
    <property type="evidence" value="ECO:0007669"/>
    <property type="project" value="UniProtKB-KW"/>
</dbReference>
<dbReference type="Proteomes" id="UP000286773">
    <property type="component" value="Unassembled WGS sequence"/>
</dbReference>
<comment type="similarity">
    <text evidence="2 12">Belongs to the FPP/GGPP synthase family.</text>
</comment>
<dbReference type="PROSITE" id="PS00444">
    <property type="entry name" value="POLYPRENYL_SYNTHASE_2"/>
    <property type="match status" value="1"/>
</dbReference>
<protein>
    <recommendedName>
        <fullName evidence="4">Farnesyl diphosphate synthase</fullName>
        <ecNumber evidence="3">2.5.1.10</ecNumber>
    </recommendedName>
    <alternativeName>
        <fullName evidence="10">(2E,6E)-farnesyl diphosphate synthase</fullName>
    </alternativeName>
    <alternativeName>
        <fullName evidence="9">Geranyltranstransferase</fullName>
    </alternativeName>
</protein>
<dbReference type="InterPro" id="IPR053378">
    <property type="entry name" value="Prenyl_diphosphate_synthase"/>
</dbReference>
<dbReference type="RefSeq" id="WP_126813286.1">
    <property type="nucleotide sequence ID" value="NZ_NGKC01000005.1"/>
</dbReference>
<gene>
    <name evidence="13" type="ORF">CBF27_05675</name>
</gene>
<keyword evidence="6" id="KW-0479">Metal-binding</keyword>
<evidence type="ECO:0000256" key="12">
    <source>
        <dbReference type="RuleBase" id="RU004466"/>
    </source>
</evidence>
<keyword evidence="14" id="KW-1185">Reference proteome</keyword>
<dbReference type="GO" id="GO:0016114">
    <property type="term" value="P:terpenoid biosynthetic process"/>
    <property type="evidence" value="ECO:0007669"/>
    <property type="project" value="UniProtKB-ARBA"/>
</dbReference>
<dbReference type="InterPro" id="IPR033749">
    <property type="entry name" value="Polyprenyl_synt_CS"/>
</dbReference>
<dbReference type="GO" id="GO:0005737">
    <property type="term" value="C:cytoplasm"/>
    <property type="evidence" value="ECO:0007669"/>
    <property type="project" value="UniProtKB-ARBA"/>
</dbReference>
<dbReference type="EMBL" id="NGKC01000005">
    <property type="protein sequence ID" value="RSU12464.1"/>
    <property type="molecule type" value="Genomic_DNA"/>
</dbReference>
<evidence type="ECO:0000256" key="1">
    <source>
        <dbReference type="ARBA" id="ARBA00001946"/>
    </source>
</evidence>
<dbReference type="OrthoDB" id="9805316at2"/>
<evidence type="ECO:0000256" key="3">
    <source>
        <dbReference type="ARBA" id="ARBA00012439"/>
    </source>
</evidence>
<dbReference type="EC" id="2.5.1.10" evidence="3"/>
<dbReference type="InterPro" id="IPR000092">
    <property type="entry name" value="Polyprenyl_synt"/>
</dbReference>
<dbReference type="SFLD" id="SFLDS00005">
    <property type="entry name" value="Isoprenoid_Synthase_Type_I"/>
    <property type="match status" value="1"/>
</dbReference>
<evidence type="ECO:0000313" key="13">
    <source>
        <dbReference type="EMBL" id="RSU12464.1"/>
    </source>
</evidence>
<dbReference type="SUPFAM" id="SSF48576">
    <property type="entry name" value="Terpenoid synthases"/>
    <property type="match status" value="1"/>
</dbReference>
<evidence type="ECO:0000256" key="8">
    <source>
        <dbReference type="ARBA" id="ARBA00023229"/>
    </source>
</evidence>
<evidence type="ECO:0000256" key="6">
    <source>
        <dbReference type="ARBA" id="ARBA00022723"/>
    </source>
</evidence>
<proteinExistence type="inferred from homology"/>
<keyword evidence="7" id="KW-0460">Magnesium</keyword>
<dbReference type="NCBIfam" id="NF045485">
    <property type="entry name" value="FPPsyn"/>
    <property type="match status" value="1"/>
</dbReference>
<sequence length="297" mass="31497">MTQTFSAFAGAHVPEIDSIMRGFLKKNSASAKLFEAMDYSVAAGGKRFRPLLLIAAAEFLGQPATAGVYQAASALEMIHTYSLIHDDLPAMDDDELRRGRPTNHKVFGEALAILAGDGLLTEAFHLVSQADLPAEAVLAITQLFANAAGANGMIAGQVLDIQSENRQITLETLQKMHRRKTGALIRAAVAAATALVPHPAEAGSALLRYAEHLGMAFQIRDDLLDVIGDEQTIGKKTGADQALHKSTYVSLLGIAGAETALDDECDHAAAALQQAKAALDVTGQTMLDVILKELTEI</sequence>
<comment type="cofactor">
    <cofactor evidence="1">
        <name>Mg(2+)</name>
        <dbReference type="ChEBI" id="CHEBI:18420"/>
    </cofactor>
</comment>
<dbReference type="Gene3D" id="1.10.600.10">
    <property type="entry name" value="Farnesyl Diphosphate Synthase"/>
    <property type="match status" value="1"/>
</dbReference>
<keyword evidence="8" id="KW-0414">Isoprene biosynthesis</keyword>
<comment type="catalytic activity">
    <reaction evidence="11">
        <text>isopentenyl diphosphate + (2E)-geranyl diphosphate = (2E,6E)-farnesyl diphosphate + diphosphate</text>
        <dbReference type="Rhea" id="RHEA:19361"/>
        <dbReference type="ChEBI" id="CHEBI:33019"/>
        <dbReference type="ChEBI" id="CHEBI:58057"/>
        <dbReference type="ChEBI" id="CHEBI:128769"/>
        <dbReference type="ChEBI" id="CHEBI:175763"/>
        <dbReference type="EC" id="2.5.1.10"/>
    </reaction>
</comment>
<dbReference type="FunFam" id="1.10.600.10:FF:000001">
    <property type="entry name" value="Geranylgeranyl diphosphate synthase"/>
    <property type="match status" value="1"/>
</dbReference>